<reference evidence="2" key="1">
    <citation type="submission" date="2020-04" db="EMBL/GenBank/DDBJ databases">
        <authorList>
            <person name="Alioto T."/>
            <person name="Alioto T."/>
            <person name="Gomez Garrido J."/>
        </authorList>
    </citation>
    <scope>NUCLEOTIDE SEQUENCE</scope>
    <source>
        <strain evidence="2">A484AB</strain>
    </source>
</reference>
<feature type="non-terminal residue" evidence="2">
    <location>
        <position position="163"/>
    </location>
</feature>
<accession>A0A6S7IFV1</accession>
<sequence length="163" mass="18089">MADDPTSDFPVQGILPKRETGAERFLTMFPNYDGRDVLIAIFDTGVDPGAPGLTETSDGKRKVVDLIDCTGSGDIDTSTVVQSQDGYITGLTGRKLKVPADWTNSSNDYHIGIKSAFSLFPKLLKERIKKQEKEEQWDPDHRKLTAKVVKKVPTDVPQTHEEK</sequence>
<dbReference type="GO" id="GO:0004252">
    <property type="term" value="F:serine-type endopeptidase activity"/>
    <property type="evidence" value="ECO:0007669"/>
    <property type="project" value="InterPro"/>
</dbReference>
<dbReference type="SUPFAM" id="SSF52743">
    <property type="entry name" value="Subtilisin-like"/>
    <property type="match status" value="1"/>
</dbReference>
<dbReference type="AlphaFoldDB" id="A0A6S7IFV1"/>
<dbReference type="EMBL" id="CACRXK020008880">
    <property type="protein sequence ID" value="CAB4015879.1"/>
    <property type="molecule type" value="Genomic_DNA"/>
</dbReference>
<evidence type="ECO:0000313" key="3">
    <source>
        <dbReference type="Proteomes" id="UP001152795"/>
    </source>
</evidence>
<organism evidence="2 3">
    <name type="scientific">Paramuricea clavata</name>
    <name type="common">Red gorgonian</name>
    <name type="synonym">Violescent sea-whip</name>
    <dbReference type="NCBI Taxonomy" id="317549"/>
    <lineage>
        <taxon>Eukaryota</taxon>
        <taxon>Metazoa</taxon>
        <taxon>Cnidaria</taxon>
        <taxon>Anthozoa</taxon>
        <taxon>Octocorallia</taxon>
        <taxon>Malacalcyonacea</taxon>
        <taxon>Plexauridae</taxon>
        <taxon>Paramuricea</taxon>
    </lineage>
</organism>
<dbReference type="Proteomes" id="UP001152795">
    <property type="component" value="Unassembled WGS sequence"/>
</dbReference>
<dbReference type="Gene3D" id="2.20.25.690">
    <property type="match status" value="1"/>
</dbReference>
<dbReference type="InterPro" id="IPR036852">
    <property type="entry name" value="Peptidase_S8/S53_dom_sf"/>
</dbReference>
<keyword evidence="3" id="KW-1185">Reference proteome</keyword>
<gene>
    <name evidence="2" type="ORF">PACLA_8A031959</name>
</gene>
<feature type="compositionally biased region" description="Basic and acidic residues" evidence="1">
    <location>
        <begin position="131"/>
        <end position="143"/>
    </location>
</feature>
<evidence type="ECO:0000313" key="2">
    <source>
        <dbReference type="EMBL" id="CAB4015879.1"/>
    </source>
</evidence>
<proteinExistence type="predicted"/>
<dbReference type="FunFam" id="3.40.50.200:FF:000039">
    <property type="entry name" value="Predicted protein"/>
    <property type="match status" value="1"/>
</dbReference>
<protein>
    <submittedName>
        <fullName evidence="2">Tripeptidyl-peptidase 2-like</fullName>
    </submittedName>
</protein>
<evidence type="ECO:0000256" key="1">
    <source>
        <dbReference type="SAM" id="MobiDB-lite"/>
    </source>
</evidence>
<comment type="caution">
    <text evidence="2">The sequence shown here is derived from an EMBL/GenBank/DDBJ whole genome shotgun (WGS) entry which is preliminary data.</text>
</comment>
<dbReference type="OrthoDB" id="10256524at2759"/>
<dbReference type="GO" id="GO:0006508">
    <property type="term" value="P:proteolysis"/>
    <property type="evidence" value="ECO:0007669"/>
    <property type="project" value="InterPro"/>
</dbReference>
<feature type="region of interest" description="Disordered" evidence="1">
    <location>
        <begin position="131"/>
        <end position="163"/>
    </location>
</feature>
<name>A0A6S7IFV1_PARCT</name>